<gene>
    <name evidence="1" type="ORF">SAMN04490247_2247</name>
</gene>
<dbReference type="AlphaFoldDB" id="A0A1G8UG00"/>
<dbReference type="RefSeq" id="WP_093193960.1">
    <property type="nucleotide sequence ID" value="NZ_FNEV01000006.1"/>
</dbReference>
<dbReference type="OrthoDB" id="9910089at2"/>
<organism evidence="1 2">
    <name type="scientific">Salimicrobium halophilum</name>
    <dbReference type="NCBI Taxonomy" id="86666"/>
    <lineage>
        <taxon>Bacteria</taxon>
        <taxon>Bacillati</taxon>
        <taxon>Bacillota</taxon>
        <taxon>Bacilli</taxon>
        <taxon>Bacillales</taxon>
        <taxon>Bacillaceae</taxon>
        <taxon>Salimicrobium</taxon>
    </lineage>
</organism>
<dbReference type="EMBL" id="FNEV01000006">
    <property type="protein sequence ID" value="SDJ52796.1"/>
    <property type="molecule type" value="Genomic_DNA"/>
</dbReference>
<name>A0A1G8UG00_9BACI</name>
<protein>
    <submittedName>
        <fullName evidence="1">Uncharacterized protein</fullName>
    </submittedName>
</protein>
<keyword evidence="2" id="KW-1185">Reference proteome</keyword>
<sequence length="201" mass="21857">MLKHLLVGSLFALLVGCSTPEEGDGVYDVRNKESSVGDNYSPEPITSELLEGKSVTEKDGYASRGNPAQVGDIIIYTNSDEADIGVSVTEVTRGEEAEGIAEEEGVTWDPAEGKELLLVQFKTYAFDTGDARIEDYGPSIMEVNPEKQGRSPGYVLTEGEETLKTGESQEHQVIYEIDGETEEVHGVMDTAVNGELWFDLS</sequence>
<dbReference type="Proteomes" id="UP000199225">
    <property type="component" value="Unassembled WGS sequence"/>
</dbReference>
<reference evidence="2" key="1">
    <citation type="submission" date="2016-10" db="EMBL/GenBank/DDBJ databases">
        <authorList>
            <person name="Varghese N."/>
            <person name="Submissions S."/>
        </authorList>
    </citation>
    <scope>NUCLEOTIDE SEQUENCE [LARGE SCALE GENOMIC DNA]</scope>
    <source>
        <strain evidence="2">DSM 4771</strain>
    </source>
</reference>
<evidence type="ECO:0000313" key="2">
    <source>
        <dbReference type="Proteomes" id="UP000199225"/>
    </source>
</evidence>
<dbReference type="PROSITE" id="PS51257">
    <property type="entry name" value="PROKAR_LIPOPROTEIN"/>
    <property type="match status" value="1"/>
</dbReference>
<accession>A0A1G8UG00</accession>
<evidence type="ECO:0000313" key="1">
    <source>
        <dbReference type="EMBL" id="SDJ52796.1"/>
    </source>
</evidence>
<proteinExistence type="predicted"/>